<organism evidence="3 4">
    <name type="scientific">Corynebacterium xerosis</name>
    <dbReference type="NCBI Taxonomy" id="1725"/>
    <lineage>
        <taxon>Bacteria</taxon>
        <taxon>Bacillati</taxon>
        <taxon>Actinomycetota</taxon>
        <taxon>Actinomycetes</taxon>
        <taxon>Mycobacteriales</taxon>
        <taxon>Corynebacteriaceae</taxon>
        <taxon>Corynebacterium</taxon>
    </lineage>
</organism>
<accession>A0A6B8TGM8</accession>
<dbReference type="EMBL" id="CP046322">
    <property type="protein sequence ID" value="QGS34774.1"/>
    <property type="molecule type" value="Genomic_DNA"/>
</dbReference>
<dbReference type="KEGG" id="cxe:FOB82_07230"/>
<feature type="region of interest" description="Disordered" evidence="2">
    <location>
        <begin position="164"/>
        <end position="188"/>
    </location>
</feature>
<reference evidence="3 4" key="1">
    <citation type="submission" date="2019-11" db="EMBL/GenBank/DDBJ databases">
        <title>FDA dAtabase for Regulatory Grade micrObial Sequences (FDA-ARGOS): Supporting development and validation of Infectious Disease Dx tests.</title>
        <authorList>
            <person name="Kerrigan L."/>
            <person name="Long C."/>
            <person name="Tallon L."/>
            <person name="Sadzewicz L."/>
            <person name="Vavikolanu K."/>
            <person name="Mehta A."/>
            <person name="Aluvathingal J."/>
            <person name="Nadendla S."/>
            <person name="Yan Y."/>
            <person name="Sichtig H."/>
        </authorList>
    </citation>
    <scope>NUCLEOTIDE SEQUENCE [LARGE SCALE GENOMIC DNA]</scope>
    <source>
        <strain evidence="3 4">FDAARGOS_674</strain>
    </source>
</reference>
<evidence type="ECO:0000256" key="1">
    <source>
        <dbReference type="ARBA" id="ARBA00005721"/>
    </source>
</evidence>
<evidence type="ECO:0000313" key="3">
    <source>
        <dbReference type="EMBL" id="QGS34774.1"/>
    </source>
</evidence>
<evidence type="ECO:0000256" key="2">
    <source>
        <dbReference type="SAM" id="MobiDB-lite"/>
    </source>
</evidence>
<comment type="similarity">
    <text evidence="1">Belongs to the asp23 family.</text>
</comment>
<dbReference type="Pfam" id="PF03780">
    <property type="entry name" value="Asp23"/>
    <property type="match status" value="1"/>
</dbReference>
<dbReference type="Proteomes" id="UP000426857">
    <property type="component" value="Chromosome"/>
</dbReference>
<protein>
    <submittedName>
        <fullName evidence="3">Asp23/Gls24 family envelope stress response protein</fullName>
    </submittedName>
</protein>
<sequence length="188" mass="19893">MDASIDATTVVTSEATTHGTTEVTSGAAGRRSFVKGVTVIGERAVEKIVAAAIDSVPGTVSAGSALNRIAGRAYPRVDVQVDARGGSVTVETDVAVSWPAPVRDIARIVRGTVAEWVRATTGLKVARCDVRVSTIVGADGDRPWSRVTRDEVLNHDLAPRLRTPAATPLRLRPVGAPRSEPTPRRRVR</sequence>
<dbReference type="RefSeq" id="WP_155869062.1">
    <property type="nucleotide sequence ID" value="NZ_CP046322.1"/>
</dbReference>
<name>A0A6B8TGM8_9CORY</name>
<gene>
    <name evidence="3" type="ORF">FOB82_07230</name>
</gene>
<dbReference type="AlphaFoldDB" id="A0A6B8TGM8"/>
<dbReference type="InterPro" id="IPR005531">
    <property type="entry name" value="Asp23"/>
</dbReference>
<feature type="region of interest" description="Disordered" evidence="2">
    <location>
        <begin position="1"/>
        <end position="24"/>
    </location>
</feature>
<proteinExistence type="inferred from homology"/>
<evidence type="ECO:0000313" key="4">
    <source>
        <dbReference type="Proteomes" id="UP000426857"/>
    </source>
</evidence>